<proteinExistence type="inferred from homology"/>
<evidence type="ECO:0000256" key="8">
    <source>
        <dbReference type="ARBA" id="ARBA00023251"/>
    </source>
</evidence>
<evidence type="ECO:0000313" key="12">
    <source>
        <dbReference type="Proteomes" id="UP001227101"/>
    </source>
</evidence>
<keyword evidence="12" id="KW-1185">Reference proteome</keyword>
<evidence type="ECO:0000256" key="9">
    <source>
        <dbReference type="RuleBase" id="RU361157"/>
    </source>
</evidence>
<feature type="transmembrane region" description="Helical" evidence="9">
    <location>
        <begin position="94"/>
        <end position="120"/>
    </location>
</feature>
<evidence type="ECO:0000259" key="10">
    <source>
        <dbReference type="PROSITE" id="PS51012"/>
    </source>
</evidence>
<sequence length="244" mass="26748">MNPALTLATTRRILTQLRHDPRTVVMLVLVPTLLMVLLRYVFNSPLVFSRIAPALLGVFPFLIMFLIASITTLRERTTATLERLMTLPIGRLDLLFGYALAFGTIAVVQVALAAGVSLWWLGLDLAGSVVMLLLIALLDALLGMALGLFVSAFARTEFQAVQFMPVFVLPQILLCGLFVPREEMGWLLRWLSDVMPLSYAVEALNRVTASTTVDAVILRNLVVVACCALLALVLGAATLRRRTP</sequence>
<dbReference type="Proteomes" id="UP001227101">
    <property type="component" value="Chromosome"/>
</dbReference>
<dbReference type="PIRSF" id="PIRSF006648">
    <property type="entry name" value="DrrB"/>
    <property type="match status" value="1"/>
</dbReference>
<keyword evidence="7 9" id="KW-0472">Membrane</keyword>
<dbReference type="InterPro" id="IPR000412">
    <property type="entry name" value="ABC_2_transport"/>
</dbReference>
<reference evidence="11 12" key="1">
    <citation type="submission" date="2023-06" db="EMBL/GenBank/DDBJ databases">
        <authorList>
            <person name="Oyuntsetseg B."/>
            <person name="Kim S.B."/>
        </authorList>
    </citation>
    <scope>NUCLEOTIDE SEQUENCE [LARGE SCALE GENOMIC DNA]</scope>
    <source>
        <strain evidence="11 12">2-2</strain>
    </source>
</reference>
<feature type="transmembrane region" description="Helical" evidence="9">
    <location>
        <begin position="217"/>
        <end position="239"/>
    </location>
</feature>
<evidence type="ECO:0000313" key="11">
    <source>
        <dbReference type="EMBL" id="WIV57013.1"/>
    </source>
</evidence>
<dbReference type="RefSeq" id="WP_285454225.1">
    <property type="nucleotide sequence ID" value="NZ_CP127173.1"/>
</dbReference>
<feature type="transmembrane region" description="Helical" evidence="9">
    <location>
        <begin position="21"/>
        <end position="42"/>
    </location>
</feature>
<keyword evidence="6 9" id="KW-1133">Transmembrane helix</keyword>
<feature type="domain" description="ABC transmembrane type-2" evidence="10">
    <location>
        <begin position="14"/>
        <end position="242"/>
    </location>
</feature>
<evidence type="ECO:0000256" key="7">
    <source>
        <dbReference type="ARBA" id="ARBA00023136"/>
    </source>
</evidence>
<dbReference type="PROSITE" id="PS51012">
    <property type="entry name" value="ABC_TM2"/>
    <property type="match status" value="1"/>
</dbReference>
<accession>A0ABY8XMZ8</accession>
<protein>
    <recommendedName>
        <fullName evidence="9">Transport permease protein</fullName>
    </recommendedName>
</protein>
<comment type="similarity">
    <text evidence="2 9">Belongs to the ABC-2 integral membrane protein family.</text>
</comment>
<evidence type="ECO:0000256" key="5">
    <source>
        <dbReference type="ARBA" id="ARBA00022692"/>
    </source>
</evidence>
<feature type="transmembrane region" description="Helical" evidence="9">
    <location>
        <begin position="160"/>
        <end position="179"/>
    </location>
</feature>
<keyword evidence="3 9" id="KW-0813">Transport</keyword>
<gene>
    <name evidence="11" type="ORF">QP939_51095</name>
</gene>
<dbReference type="InterPro" id="IPR047817">
    <property type="entry name" value="ABC2_TM_bact-type"/>
</dbReference>
<dbReference type="InterPro" id="IPR051449">
    <property type="entry name" value="ABC-2_transporter_component"/>
</dbReference>
<keyword evidence="4 9" id="KW-1003">Cell membrane</keyword>
<dbReference type="InterPro" id="IPR013525">
    <property type="entry name" value="ABC2_TM"/>
</dbReference>
<evidence type="ECO:0000256" key="6">
    <source>
        <dbReference type="ARBA" id="ARBA00022989"/>
    </source>
</evidence>
<evidence type="ECO:0000256" key="2">
    <source>
        <dbReference type="ARBA" id="ARBA00007783"/>
    </source>
</evidence>
<evidence type="ECO:0000256" key="1">
    <source>
        <dbReference type="ARBA" id="ARBA00004651"/>
    </source>
</evidence>
<evidence type="ECO:0000256" key="3">
    <source>
        <dbReference type="ARBA" id="ARBA00022448"/>
    </source>
</evidence>
<name>A0ABY8XMZ8_9PSEU</name>
<evidence type="ECO:0000256" key="4">
    <source>
        <dbReference type="ARBA" id="ARBA00022475"/>
    </source>
</evidence>
<dbReference type="Pfam" id="PF01061">
    <property type="entry name" value="ABC2_membrane"/>
    <property type="match status" value="1"/>
</dbReference>
<organism evidence="11 12">
    <name type="scientific">Amycolatopsis nalaikhensis</name>
    <dbReference type="NCBI Taxonomy" id="715472"/>
    <lineage>
        <taxon>Bacteria</taxon>
        <taxon>Bacillati</taxon>
        <taxon>Actinomycetota</taxon>
        <taxon>Actinomycetes</taxon>
        <taxon>Pseudonocardiales</taxon>
        <taxon>Pseudonocardiaceae</taxon>
        <taxon>Amycolatopsis</taxon>
    </lineage>
</organism>
<dbReference type="PANTHER" id="PTHR30294:SF38">
    <property type="entry name" value="TRANSPORT PERMEASE PROTEIN"/>
    <property type="match status" value="1"/>
</dbReference>
<dbReference type="PANTHER" id="PTHR30294">
    <property type="entry name" value="MEMBRANE COMPONENT OF ABC TRANSPORTER YHHJ-RELATED"/>
    <property type="match status" value="1"/>
</dbReference>
<dbReference type="EMBL" id="CP127173">
    <property type="protein sequence ID" value="WIV57013.1"/>
    <property type="molecule type" value="Genomic_DNA"/>
</dbReference>
<keyword evidence="5 9" id="KW-0812">Transmembrane</keyword>
<feature type="transmembrane region" description="Helical" evidence="9">
    <location>
        <begin position="54"/>
        <end position="73"/>
    </location>
</feature>
<feature type="transmembrane region" description="Helical" evidence="9">
    <location>
        <begin position="126"/>
        <end position="153"/>
    </location>
</feature>
<comment type="subcellular location">
    <subcellularLocation>
        <location evidence="1 9">Cell membrane</location>
        <topology evidence="1 9">Multi-pass membrane protein</topology>
    </subcellularLocation>
</comment>
<keyword evidence="8" id="KW-0046">Antibiotic resistance</keyword>